<dbReference type="Gene3D" id="3.20.20.70">
    <property type="entry name" value="Aldolase class I"/>
    <property type="match status" value="1"/>
</dbReference>
<feature type="domain" description="Nicotinate/nicotinamide phosphoribosyltransferase" evidence="11">
    <location>
        <begin position="449"/>
        <end position="549"/>
    </location>
</feature>
<evidence type="ECO:0000256" key="3">
    <source>
        <dbReference type="ARBA" id="ARBA00013236"/>
    </source>
</evidence>
<dbReference type="AlphaFoldDB" id="A0A336KBU1"/>
<dbReference type="Gene3D" id="3.20.140.10">
    <property type="entry name" value="nicotinate phosphoribosyltransferase"/>
    <property type="match status" value="2"/>
</dbReference>
<dbReference type="PANTHER" id="PTHR11098">
    <property type="entry name" value="NICOTINATE PHOSPHORIBOSYLTRANSFERASE"/>
    <property type="match status" value="1"/>
</dbReference>
<reference evidence="15" key="2">
    <citation type="submission" date="2018-07" db="EMBL/GenBank/DDBJ databases">
        <authorList>
            <person name="Quirk P.G."/>
            <person name="Krulwich T.A."/>
        </authorList>
    </citation>
    <scope>NUCLEOTIDE SEQUENCE</scope>
</reference>
<keyword evidence="5" id="KW-0597">Phosphoprotein</keyword>
<evidence type="ECO:0000313" key="15">
    <source>
        <dbReference type="EMBL" id="SSX22244.1"/>
    </source>
</evidence>
<dbReference type="OMA" id="VYFPGSP"/>
<dbReference type="EMBL" id="UFQT01000240">
    <property type="protein sequence ID" value="SSX22244.1"/>
    <property type="molecule type" value="Genomic_DNA"/>
</dbReference>
<reference evidence="14" key="1">
    <citation type="submission" date="2018-04" db="EMBL/GenBank/DDBJ databases">
        <authorList>
            <person name="Go L.Y."/>
            <person name="Mitchell J.A."/>
        </authorList>
    </citation>
    <scope>NUCLEOTIDE SEQUENCE</scope>
    <source>
        <tissue evidence="14">Whole organism</tissue>
    </source>
</reference>
<keyword evidence="6" id="KW-0436">Ligase</keyword>
<dbReference type="InterPro" id="IPR006405">
    <property type="entry name" value="Nic_PRibTrfase_pncB"/>
</dbReference>
<gene>
    <name evidence="14" type="primary">CSON006413</name>
</gene>
<dbReference type="InterPro" id="IPR041525">
    <property type="entry name" value="N/Namide_PRibTrfase"/>
</dbReference>
<dbReference type="Pfam" id="PF17767">
    <property type="entry name" value="NAPRTase_N"/>
    <property type="match status" value="1"/>
</dbReference>
<dbReference type="InterPro" id="IPR036068">
    <property type="entry name" value="Nicotinate_pribotase-like_C"/>
</dbReference>
<organism evidence="14">
    <name type="scientific">Culicoides sonorensis</name>
    <name type="common">Biting midge</name>
    <dbReference type="NCBI Taxonomy" id="179676"/>
    <lineage>
        <taxon>Eukaryota</taxon>
        <taxon>Metazoa</taxon>
        <taxon>Ecdysozoa</taxon>
        <taxon>Arthropoda</taxon>
        <taxon>Hexapoda</taxon>
        <taxon>Insecta</taxon>
        <taxon>Pterygota</taxon>
        <taxon>Neoptera</taxon>
        <taxon>Endopterygota</taxon>
        <taxon>Diptera</taxon>
        <taxon>Nematocera</taxon>
        <taxon>Chironomoidea</taxon>
        <taxon>Ceratopogonidae</taxon>
        <taxon>Ceratopogoninae</taxon>
        <taxon>Culicoides</taxon>
        <taxon>Monoculicoides</taxon>
    </lineage>
</organism>
<evidence type="ECO:0000256" key="1">
    <source>
        <dbReference type="ARBA" id="ARBA00004952"/>
    </source>
</evidence>
<evidence type="ECO:0000256" key="4">
    <source>
        <dbReference type="ARBA" id="ARBA00021569"/>
    </source>
</evidence>
<evidence type="ECO:0000259" key="13">
    <source>
        <dbReference type="Pfam" id="PF17956"/>
    </source>
</evidence>
<dbReference type="GO" id="GO:0034355">
    <property type="term" value="P:NAD+ biosynthetic process via the salvage pathway"/>
    <property type="evidence" value="ECO:0007669"/>
    <property type="project" value="TreeGrafter"/>
</dbReference>
<keyword evidence="8" id="KW-0808">Transferase</keyword>
<dbReference type="GO" id="GO:0004516">
    <property type="term" value="F:nicotinate phosphoribosyltransferase activity"/>
    <property type="evidence" value="ECO:0007669"/>
    <property type="project" value="UniProtKB-EC"/>
</dbReference>
<dbReference type="EMBL" id="UFQS01000240">
    <property type="protein sequence ID" value="SSX01867.1"/>
    <property type="molecule type" value="Genomic_DNA"/>
</dbReference>
<sequence length="677" mass="76170">MSCSNYRDMKHCPDKNIFGYNARNNFYQNGVVQPLLTDLYQITMAYAYWKSGKINDQAVFDVFFRKNPFHGEFTIFAGLEEVLKFLLNFRYSDGDIEYLRETLPQGVEDEFFEYLRNLTADEVTLYACDEGTVVFPKVPLLKIEGPLIVVQLLETTLLTLVNYASLMATNAARYRMVAGKHIDLLEFGLRRAQGPDGGLSASKYAYIGGFDGTSNVLAGKLFNIPVKGTHAHAYITSFSDLSELKTRMLRHKSTGVMYDLLEIACTYRDQLSSILDISTEESSEGELAAMVSYAIAFPDGFMALVDTYDVKSEELEPQNKFLTNGYKPGIKIKNHNLSKINSPKNSITSKNNNNSMKYKNMNGFAQNGREKISQNGSHLTTNHLNNSHANANNVSYPNNDCVVVTSSFNNSSNSSNLLLKSCGKSLRSGLLNFCAVALALHDLCYRPIGVRIDSGDLAYLSCLARQTFEKVAERFRLPWFSKLTIVASNDINEDTILSLNEQGHKIDCFGIGTHLVTCQRQPALGCVYKLVEINEQPRIKLSQDVEKVTMPGNKECFRLYGSDGHALIDLLQRKGEPAPQVGQKVLCRHPFQESKRAYVTPARVETLLKVYWQNGRVAQKMVPLDQVKERVQQSLKTLRQDHKRTLNPTPYKVSVSDSLYNFIHDLWLQNAPIGELS</sequence>
<dbReference type="InterPro" id="IPR007229">
    <property type="entry name" value="Nic_PRibTrfase-Fam"/>
</dbReference>
<dbReference type="FunFam" id="3.20.20.70:FF:000173">
    <property type="entry name" value="Nicotinate phosphoribosyltransferase"/>
    <property type="match status" value="1"/>
</dbReference>
<evidence type="ECO:0000256" key="5">
    <source>
        <dbReference type="ARBA" id="ARBA00022553"/>
    </source>
</evidence>
<comment type="catalytic activity">
    <reaction evidence="10">
        <text>5-phospho-alpha-D-ribose 1-diphosphate + nicotinate + ATP + H2O = nicotinate beta-D-ribonucleotide + ADP + phosphate + diphosphate</text>
        <dbReference type="Rhea" id="RHEA:36163"/>
        <dbReference type="ChEBI" id="CHEBI:15377"/>
        <dbReference type="ChEBI" id="CHEBI:30616"/>
        <dbReference type="ChEBI" id="CHEBI:32544"/>
        <dbReference type="ChEBI" id="CHEBI:33019"/>
        <dbReference type="ChEBI" id="CHEBI:43474"/>
        <dbReference type="ChEBI" id="CHEBI:57502"/>
        <dbReference type="ChEBI" id="CHEBI:58017"/>
        <dbReference type="ChEBI" id="CHEBI:456216"/>
        <dbReference type="EC" id="6.3.4.21"/>
    </reaction>
</comment>
<dbReference type="InterPro" id="IPR040727">
    <property type="entry name" value="NAPRTase_N"/>
</dbReference>
<dbReference type="GO" id="GO:0005829">
    <property type="term" value="C:cytosol"/>
    <property type="evidence" value="ECO:0007669"/>
    <property type="project" value="TreeGrafter"/>
</dbReference>
<dbReference type="FunFam" id="3.20.140.10:FF:000006">
    <property type="entry name" value="Nicotinate phosphoribosyltransferase"/>
    <property type="match status" value="1"/>
</dbReference>
<evidence type="ECO:0000259" key="11">
    <source>
        <dbReference type="Pfam" id="PF04095"/>
    </source>
</evidence>
<dbReference type="CDD" id="cd01570">
    <property type="entry name" value="NAPRTase_A"/>
    <property type="match status" value="1"/>
</dbReference>
<dbReference type="SUPFAM" id="SSF54675">
    <property type="entry name" value="Nicotinate/Quinolinate PRTase N-terminal domain-like"/>
    <property type="match status" value="1"/>
</dbReference>
<comment type="similarity">
    <text evidence="2">Belongs to the NAPRTase family.</text>
</comment>
<accession>A0A336KBU1</accession>
<protein>
    <recommendedName>
        <fullName evidence="4">Nicotinate phosphoribosyltransferase</fullName>
        <ecNumber evidence="3">6.3.4.21</ecNumber>
    </recommendedName>
</protein>
<comment type="function">
    <text evidence="9">Catalyzes the first step in the biosynthesis of NAD from nicotinic acid, the ATP-dependent synthesis of beta-nicotinate D-ribonucleotide from nicotinate and 5-phospho-D-ribose 1-phosphate. Helps prevent cellular oxidative stress via its role in NAD biosynthesis.</text>
</comment>
<evidence type="ECO:0000256" key="6">
    <source>
        <dbReference type="ARBA" id="ARBA00022598"/>
    </source>
</evidence>
<keyword evidence="7" id="KW-0662">Pyridine nucleotide biosynthesis</keyword>
<dbReference type="Pfam" id="PF17956">
    <property type="entry name" value="NAPRTase_C"/>
    <property type="match status" value="1"/>
</dbReference>
<dbReference type="InterPro" id="IPR013785">
    <property type="entry name" value="Aldolase_TIM"/>
</dbReference>
<dbReference type="Pfam" id="PF04095">
    <property type="entry name" value="NAPRTase"/>
    <property type="match status" value="1"/>
</dbReference>
<evidence type="ECO:0000256" key="8">
    <source>
        <dbReference type="ARBA" id="ARBA00022679"/>
    </source>
</evidence>
<feature type="domain" description="Nicotinate phosphoribosyltransferase C-terminal" evidence="13">
    <location>
        <begin position="554"/>
        <end position="662"/>
    </location>
</feature>
<dbReference type="NCBIfam" id="TIGR01513">
    <property type="entry name" value="NAPRTase_put"/>
    <property type="match status" value="1"/>
</dbReference>
<dbReference type="FunFam" id="3.20.140.10:FF:000002">
    <property type="entry name" value="Nicotinate phosphoribosyltransferase"/>
    <property type="match status" value="1"/>
</dbReference>
<dbReference type="PANTHER" id="PTHR11098:SF1">
    <property type="entry name" value="NICOTINATE PHOSPHORIBOSYLTRANSFERASE"/>
    <property type="match status" value="1"/>
</dbReference>
<dbReference type="UniPathway" id="UPA00253">
    <property type="reaction ID" value="UER00457"/>
</dbReference>
<evidence type="ECO:0000256" key="9">
    <source>
        <dbReference type="ARBA" id="ARBA00023426"/>
    </source>
</evidence>
<feature type="domain" description="Nicotinate phosphoribosyltransferase N-terminal" evidence="12">
    <location>
        <begin position="35"/>
        <end position="162"/>
    </location>
</feature>
<evidence type="ECO:0000259" key="12">
    <source>
        <dbReference type="Pfam" id="PF17767"/>
    </source>
</evidence>
<dbReference type="EC" id="6.3.4.21" evidence="3"/>
<evidence type="ECO:0000256" key="2">
    <source>
        <dbReference type="ARBA" id="ARBA00010897"/>
    </source>
</evidence>
<evidence type="ECO:0000256" key="10">
    <source>
        <dbReference type="ARBA" id="ARBA00048668"/>
    </source>
</evidence>
<dbReference type="InterPro" id="IPR041619">
    <property type="entry name" value="NAPRTase_C"/>
</dbReference>
<proteinExistence type="inferred from homology"/>
<dbReference type="GO" id="GO:0016740">
    <property type="term" value="F:transferase activity"/>
    <property type="evidence" value="ECO:0007669"/>
    <property type="project" value="UniProtKB-KW"/>
</dbReference>
<name>A0A336KBU1_CULSO</name>
<evidence type="ECO:0000256" key="7">
    <source>
        <dbReference type="ARBA" id="ARBA00022642"/>
    </source>
</evidence>
<dbReference type="VEuPathDB" id="VectorBase:CSON006413"/>
<comment type="pathway">
    <text evidence="1">Cofactor biosynthesis; NAD(+) biosynthesis; nicotinate D-ribonucleotide from nicotinate: step 1/1.</text>
</comment>
<dbReference type="SUPFAM" id="SSF51690">
    <property type="entry name" value="Nicotinate/Quinolinate PRTase C-terminal domain-like"/>
    <property type="match status" value="2"/>
</dbReference>
<evidence type="ECO:0000313" key="14">
    <source>
        <dbReference type="EMBL" id="SSX01867.1"/>
    </source>
</evidence>